<evidence type="ECO:0008006" key="3">
    <source>
        <dbReference type="Google" id="ProtNLM"/>
    </source>
</evidence>
<proteinExistence type="predicted"/>
<evidence type="ECO:0000313" key="2">
    <source>
        <dbReference type="Proteomes" id="UP001600039"/>
    </source>
</evidence>
<reference evidence="1 2" key="1">
    <citation type="submission" date="2024-06" db="EMBL/GenBank/DDBJ databases">
        <title>Flavobacterium spp. isolated from glacier.</title>
        <authorList>
            <person name="Han D."/>
        </authorList>
    </citation>
    <scope>NUCLEOTIDE SEQUENCE [LARGE SCALE GENOMIC DNA]</scope>
    <source>
        <strain evidence="1 2">LB3P45</strain>
    </source>
</reference>
<dbReference type="RefSeq" id="WP_379856618.1">
    <property type="nucleotide sequence ID" value="NZ_JBHZQA010000001.1"/>
</dbReference>
<dbReference type="EMBL" id="JBHZQA010000001">
    <property type="protein sequence ID" value="MFE3846767.1"/>
    <property type="molecule type" value="Genomic_DNA"/>
</dbReference>
<comment type="caution">
    <text evidence="1">The sequence shown here is derived from an EMBL/GenBank/DDBJ whole genome shotgun (WGS) entry which is preliminary data.</text>
</comment>
<organism evidence="1 2">
    <name type="scientific">Flavobacterium fructosi</name>
    <dbReference type="NCBI Taxonomy" id="3230416"/>
    <lineage>
        <taxon>Bacteria</taxon>
        <taxon>Pseudomonadati</taxon>
        <taxon>Bacteroidota</taxon>
        <taxon>Flavobacteriia</taxon>
        <taxon>Flavobacteriales</taxon>
        <taxon>Flavobacteriaceae</taxon>
        <taxon>Flavobacterium</taxon>
    </lineage>
</organism>
<dbReference type="PROSITE" id="PS51257">
    <property type="entry name" value="PROKAR_LIPOPROTEIN"/>
    <property type="match status" value="1"/>
</dbReference>
<sequence length="241" mass="25951">MNKISILALLVIAASSCSDNQTDSTSGNVTLKASAVSSTGKTSMTARTAVASAVVITDFKINIGSIKLETDSEDIRHTEDPLHEDVKLTGPFLLDLLDPDKTLSQVITSVSIPNAKYEEIKFKFQPSTLAGEMNGKCFMIKGTVDGKSFMVWSTKQVELGMDFADPSKDFTVNGTDISLNIKIQLDAIMAKITALAGQGLLTDTDGDGVIEISTDNDDGHHDLGELIRDLLEKQTHLDDKD</sequence>
<keyword evidence="2" id="KW-1185">Reference proteome</keyword>
<name>A0ABW6HIC1_9FLAO</name>
<gene>
    <name evidence="1" type="ORF">ACFX5D_02140</name>
</gene>
<accession>A0ABW6HIC1</accession>
<dbReference type="Proteomes" id="UP001600039">
    <property type="component" value="Unassembled WGS sequence"/>
</dbReference>
<evidence type="ECO:0000313" key="1">
    <source>
        <dbReference type="EMBL" id="MFE3846767.1"/>
    </source>
</evidence>
<protein>
    <recommendedName>
        <fullName evidence="3">Lipid/polyisoprenoid-binding YceI-like domain-containing protein</fullName>
    </recommendedName>
</protein>